<dbReference type="REBASE" id="298190">
    <property type="entry name" value="Mci10181IIP"/>
</dbReference>
<accession>A0A449B274</accession>
<organism evidence="1 2">
    <name type="scientific">Mycoplasmopsis citelli</name>
    <dbReference type="NCBI Taxonomy" id="171281"/>
    <lineage>
        <taxon>Bacteria</taxon>
        <taxon>Bacillati</taxon>
        <taxon>Mycoplasmatota</taxon>
        <taxon>Mycoplasmoidales</taxon>
        <taxon>Metamycoplasmataceae</taxon>
        <taxon>Mycoplasmopsis</taxon>
    </lineage>
</organism>
<keyword evidence="2" id="KW-1185">Reference proteome</keyword>
<proteinExistence type="predicted"/>
<sequence length="207" mass="24742">MKPEEILLNVIEDKYKEDKLDQKDTNKIFWKIVEFEANAIGAIGERFVKKLLKSFNVSLKDNNKDKTIHNEYDIWINKPKKILLEVKTARLGKKVKTFQFNGINPNYNYDYLICIGITKEDIYYRIISKNVDFKYIHNKNQRGHWIDIDGKLWKIIEMNPGNSVNYKLTINLKIMKHISLFKEEFFNILDLKENEKKLQNILKKEIK</sequence>
<dbReference type="EMBL" id="LR215036">
    <property type="protein sequence ID" value="VEU74683.1"/>
    <property type="molecule type" value="Genomic_DNA"/>
</dbReference>
<evidence type="ECO:0000313" key="2">
    <source>
        <dbReference type="Proteomes" id="UP000290985"/>
    </source>
</evidence>
<evidence type="ECO:0008006" key="3">
    <source>
        <dbReference type="Google" id="ProtNLM"/>
    </source>
</evidence>
<evidence type="ECO:0000313" key="1">
    <source>
        <dbReference type="EMBL" id="VEU74683.1"/>
    </source>
</evidence>
<dbReference type="Proteomes" id="UP000290985">
    <property type="component" value="Chromosome"/>
</dbReference>
<dbReference type="AlphaFoldDB" id="A0A449B274"/>
<dbReference type="RefSeq" id="WP_197723783.1">
    <property type="nucleotide sequence ID" value="NZ_LR215036.1"/>
</dbReference>
<protein>
    <recommendedName>
        <fullName evidence="3">Type II restriction endonuclease</fullName>
    </recommendedName>
</protein>
<reference evidence="1 2" key="1">
    <citation type="submission" date="2019-01" db="EMBL/GenBank/DDBJ databases">
        <authorList>
            <consortium name="Pathogen Informatics"/>
        </authorList>
    </citation>
    <scope>NUCLEOTIDE SEQUENCE [LARGE SCALE GENOMIC DNA]</scope>
    <source>
        <strain evidence="1 2">NCTC10181</strain>
    </source>
</reference>
<gene>
    <name evidence="1" type="ORF">NCTC10181_00541</name>
</gene>
<dbReference type="KEGG" id="mcit:NCTC10181_00541"/>
<name>A0A449B274_9BACT</name>